<evidence type="ECO:0000256" key="6">
    <source>
        <dbReference type="ARBA" id="ARBA00023053"/>
    </source>
</evidence>
<feature type="transmembrane region" description="Helical" evidence="10">
    <location>
        <begin position="210"/>
        <end position="228"/>
    </location>
</feature>
<evidence type="ECO:0000256" key="5">
    <source>
        <dbReference type="ARBA" id="ARBA00022989"/>
    </source>
</evidence>
<keyword evidence="6" id="KW-0915">Sodium</keyword>
<keyword evidence="7" id="KW-0406">Ion transport</keyword>
<dbReference type="RefSeq" id="WP_136426008.1">
    <property type="nucleotide sequence ID" value="NZ_SSSM01000001.1"/>
</dbReference>
<name>A0A4V3WTT8_9MICO</name>
<comment type="caution">
    <text evidence="12">The sequence shown here is derived from an EMBL/GenBank/DDBJ whole genome shotgun (WGS) entry which is preliminary data.</text>
</comment>
<keyword evidence="2" id="KW-0813">Transport</keyword>
<dbReference type="Proteomes" id="UP000309133">
    <property type="component" value="Unassembled WGS sequence"/>
</dbReference>
<feature type="transmembrane region" description="Helical" evidence="10">
    <location>
        <begin position="29"/>
        <end position="49"/>
    </location>
</feature>
<dbReference type="Gene3D" id="6.10.140.1330">
    <property type="match status" value="1"/>
</dbReference>
<evidence type="ECO:0000256" key="2">
    <source>
        <dbReference type="ARBA" id="ARBA00022448"/>
    </source>
</evidence>
<dbReference type="OrthoDB" id="57886at2"/>
<evidence type="ECO:0000313" key="13">
    <source>
        <dbReference type="Proteomes" id="UP000309133"/>
    </source>
</evidence>
<dbReference type="InterPro" id="IPR006153">
    <property type="entry name" value="Cation/H_exchanger_TM"/>
</dbReference>
<keyword evidence="4 10" id="KW-0812">Transmembrane</keyword>
<feature type="transmembrane region" description="Helical" evidence="10">
    <location>
        <begin position="234"/>
        <end position="251"/>
    </location>
</feature>
<dbReference type="GO" id="GO:0015386">
    <property type="term" value="F:potassium:proton antiporter activity"/>
    <property type="evidence" value="ECO:0007669"/>
    <property type="project" value="TreeGrafter"/>
</dbReference>
<dbReference type="Pfam" id="PF00999">
    <property type="entry name" value="Na_H_Exchanger"/>
    <property type="match status" value="1"/>
</dbReference>
<feature type="transmembrane region" description="Helical" evidence="10">
    <location>
        <begin position="271"/>
        <end position="289"/>
    </location>
</feature>
<feature type="transmembrane region" description="Helical" evidence="10">
    <location>
        <begin position="423"/>
        <end position="445"/>
    </location>
</feature>
<keyword evidence="5 10" id="KW-1133">Transmembrane helix</keyword>
<evidence type="ECO:0000259" key="11">
    <source>
        <dbReference type="Pfam" id="PF00999"/>
    </source>
</evidence>
<evidence type="ECO:0000256" key="3">
    <source>
        <dbReference type="ARBA" id="ARBA00022475"/>
    </source>
</evidence>
<proteinExistence type="predicted"/>
<dbReference type="PANTHER" id="PTHR10110:SF86">
    <property type="entry name" value="SODIUM_HYDROGEN EXCHANGER 7"/>
    <property type="match status" value="1"/>
</dbReference>
<dbReference type="AlphaFoldDB" id="A0A4V3WTT8"/>
<keyword evidence="8 10" id="KW-0472">Membrane</keyword>
<feature type="transmembrane region" description="Helical" evidence="10">
    <location>
        <begin position="391"/>
        <end position="411"/>
    </location>
</feature>
<feature type="transmembrane region" description="Helical" evidence="10">
    <location>
        <begin position="112"/>
        <end position="134"/>
    </location>
</feature>
<dbReference type="PANTHER" id="PTHR10110">
    <property type="entry name" value="SODIUM/HYDROGEN EXCHANGER"/>
    <property type="match status" value="1"/>
</dbReference>
<feature type="transmembrane region" description="Helical" evidence="10">
    <location>
        <begin position="301"/>
        <end position="326"/>
    </location>
</feature>
<dbReference type="GO" id="GO:0005886">
    <property type="term" value="C:plasma membrane"/>
    <property type="evidence" value="ECO:0007669"/>
    <property type="project" value="UniProtKB-SubCell"/>
</dbReference>
<evidence type="ECO:0000256" key="7">
    <source>
        <dbReference type="ARBA" id="ARBA00023065"/>
    </source>
</evidence>
<evidence type="ECO:0000313" key="12">
    <source>
        <dbReference type="EMBL" id="THG33227.1"/>
    </source>
</evidence>
<evidence type="ECO:0000256" key="10">
    <source>
        <dbReference type="SAM" id="Phobius"/>
    </source>
</evidence>
<feature type="transmembrane region" description="Helical" evidence="10">
    <location>
        <begin position="55"/>
        <end position="74"/>
    </location>
</feature>
<keyword evidence="13" id="KW-1185">Reference proteome</keyword>
<sequence length="579" mass="62561">MIDPIVLAVGFIAIIVVAAAFGRKFDIAAPLILLVVGVVIGFLPFVPPIEIEYEVILTGVLPPLLYAAAIKVPIRDFRRNLAPIAGLSVTLVIISAVVCGVIIHWLLPGLGLPMSIALGAVIAPTDAVAATSIAKRLGLPDRLVTVLEGESLVNDATALVLLRTAIAAAAGSFALWPTIGTFVWAVVGGIVSGVIVGYLASLIRRKLRDAVLTTTVSLAVPFIAYLPAEHFGASGVLAVVVAGLIVGHNGARGLTAQQRFTERNIWETVQFILEQGVFLAMGLQLFGLVEELDNTGAALLQPILIGLLLVAVLIVLRTIFVGYLLWSQRRNDRRALQRGEQLPLFEERMKSMPEATGEREQKRNRLIRRRINSYTADLEFLRKEGLNRRGGLVLSWAGMRGVVTLAAAQSLQIDDVLTPSEQATVVIIAFTVAAVTLFGLGGSLGPIIRLSKVQRDDEAEKREEFRSLMMELNKAQLAVLDDPEATKVQGRPVSPELIENLRRVYSRTVPSADEVEEAEQASQALAIDERIAVEQRMRLAARDALREAQAVGTYSSKTLQTALDLLDIDDARTSRITGD</sequence>
<keyword evidence="9" id="KW-0739">Sodium transport</keyword>
<dbReference type="InterPro" id="IPR018422">
    <property type="entry name" value="Cation/H_exchanger_CPA1"/>
</dbReference>
<feature type="domain" description="Cation/H+ exchanger transmembrane" evidence="11">
    <location>
        <begin position="13"/>
        <end position="448"/>
    </location>
</feature>
<feature type="transmembrane region" description="Helical" evidence="10">
    <location>
        <begin position="6"/>
        <end position="22"/>
    </location>
</feature>
<evidence type="ECO:0000256" key="8">
    <source>
        <dbReference type="ARBA" id="ARBA00023136"/>
    </source>
</evidence>
<dbReference type="GO" id="GO:0015385">
    <property type="term" value="F:sodium:proton antiporter activity"/>
    <property type="evidence" value="ECO:0007669"/>
    <property type="project" value="InterPro"/>
</dbReference>
<feature type="transmembrane region" description="Helical" evidence="10">
    <location>
        <begin position="182"/>
        <end position="203"/>
    </location>
</feature>
<dbReference type="GO" id="GO:0098719">
    <property type="term" value="P:sodium ion import across plasma membrane"/>
    <property type="evidence" value="ECO:0007669"/>
    <property type="project" value="TreeGrafter"/>
</dbReference>
<comment type="subcellular location">
    <subcellularLocation>
        <location evidence="1">Cell membrane</location>
        <topology evidence="1">Multi-pass membrane protein</topology>
    </subcellularLocation>
</comment>
<accession>A0A4V3WTT8</accession>
<feature type="transmembrane region" description="Helical" evidence="10">
    <location>
        <begin position="155"/>
        <end position="176"/>
    </location>
</feature>
<dbReference type="EMBL" id="SSSM01000001">
    <property type="protein sequence ID" value="THG33227.1"/>
    <property type="molecule type" value="Genomic_DNA"/>
</dbReference>
<protein>
    <submittedName>
        <fullName evidence="12">Sodium:proton antiporter</fullName>
    </submittedName>
</protein>
<feature type="transmembrane region" description="Helical" evidence="10">
    <location>
        <begin position="81"/>
        <end position="106"/>
    </location>
</feature>
<keyword evidence="3" id="KW-1003">Cell membrane</keyword>
<dbReference type="GO" id="GO:0051453">
    <property type="term" value="P:regulation of intracellular pH"/>
    <property type="evidence" value="ECO:0007669"/>
    <property type="project" value="TreeGrafter"/>
</dbReference>
<reference evidence="12 13" key="1">
    <citation type="submission" date="2019-04" db="EMBL/GenBank/DDBJ databases">
        <authorList>
            <person name="Jiang L."/>
        </authorList>
    </citation>
    <scope>NUCLEOTIDE SEQUENCE [LARGE SCALE GENOMIC DNA]</scope>
    <source>
        <strain evidence="12 13">YIM 131853</strain>
    </source>
</reference>
<evidence type="ECO:0000256" key="9">
    <source>
        <dbReference type="ARBA" id="ARBA00023201"/>
    </source>
</evidence>
<evidence type="ECO:0000256" key="1">
    <source>
        <dbReference type="ARBA" id="ARBA00004651"/>
    </source>
</evidence>
<gene>
    <name evidence="12" type="ORF">E6C64_02410</name>
</gene>
<organism evidence="12 13">
    <name type="scientific">Naasia lichenicola</name>
    <dbReference type="NCBI Taxonomy" id="2565933"/>
    <lineage>
        <taxon>Bacteria</taxon>
        <taxon>Bacillati</taxon>
        <taxon>Actinomycetota</taxon>
        <taxon>Actinomycetes</taxon>
        <taxon>Micrococcales</taxon>
        <taxon>Microbacteriaceae</taxon>
        <taxon>Naasia</taxon>
    </lineage>
</organism>
<evidence type="ECO:0000256" key="4">
    <source>
        <dbReference type="ARBA" id="ARBA00022692"/>
    </source>
</evidence>